<dbReference type="KEGG" id="eiv:EIN_359220"/>
<sequence length="275" mass="31362">MSAFIISFAVFAVIAVVAVVLFVTRVRTNTTVPLSKLEYIPETITLEGMTKDVKESYRKPVANTSVYIDLPRLAPKVLIFAKSQLVVSGAKVAEDHPDYRCEEAIKGVLVGLSNALSENKLSENLLSTFDAHFPYIKNGKKCDAAMFNKTYLEDNFKEGDLVLCVLKTITQCMFASAVQYYVPLRIKFPYRDVTNGWVVEIRIDEDNIIVKHIKSEESLVKDCFFFKWSLILKINRKSKELYDVKTGIDLFKFGNECDNKMQKDIKEVIHQFETK</sequence>
<dbReference type="PANTHER" id="PTHR36127">
    <property type="entry name" value="EXPRESSED PROTEIN"/>
    <property type="match status" value="1"/>
</dbReference>
<dbReference type="InterPro" id="IPR056651">
    <property type="entry name" value="GlfB-like_C"/>
</dbReference>
<name>A0A0A1UDL7_ENTIV</name>
<dbReference type="Proteomes" id="UP000014680">
    <property type="component" value="Unassembled WGS sequence"/>
</dbReference>
<dbReference type="Pfam" id="PF24929">
    <property type="entry name" value="GlfB_C"/>
    <property type="match status" value="1"/>
</dbReference>
<gene>
    <name evidence="2" type="ORF">EIN_359220</name>
</gene>
<accession>A0A0A1UDL7</accession>
<evidence type="ECO:0000259" key="1">
    <source>
        <dbReference type="Pfam" id="PF24929"/>
    </source>
</evidence>
<dbReference type="RefSeq" id="XP_004257610.1">
    <property type="nucleotide sequence ID" value="XM_004257562.1"/>
</dbReference>
<proteinExistence type="predicted"/>
<dbReference type="VEuPathDB" id="AmoebaDB:EIN_359220"/>
<evidence type="ECO:0000313" key="2">
    <source>
        <dbReference type="EMBL" id="ELP90839.1"/>
    </source>
</evidence>
<organism evidence="2 3">
    <name type="scientific">Entamoeba invadens IP1</name>
    <dbReference type="NCBI Taxonomy" id="370355"/>
    <lineage>
        <taxon>Eukaryota</taxon>
        <taxon>Amoebozoa</taxon>
        <taxon>Evosea</taxon>
        <taxon>Archamoebae</taxon>
        <taxon>Mastigamoebida</taxon>
        <taxon>Entamoebidae</taxon>
        <taxon>Entamoeba</taxon>
    </lineage>
</organism>
<protein>
    <recommendedName>
        <fullName evidence="1">Ras guanine nucleotide exchange factor glfB-like C-terminal domain-containing protein</fullName>
    </recommendedName>
</protein>
<dbReference type="EMBL" id="KB206483">
    <property type="protein sequence ID" value="ELP90839.1"/>
    <property type="molecule type" value="Genomic_DNA"/>
</dbReference>
<reference evidence="2 3" key="1">
    <citation type="submission" date="2012-10" db="EMBL/GenBank/DDBJ databases">
        <authorList>
            <person name="Zafar N."/>
            <person name="Inman J."/>
            <person name="Hall N."/>
            <person name="Lorenzi H."/>
            <person name="Caler E."/>
        </authorList>
    </citation>
    <scope>NUCLEOTIDE SEQUENCE [LARGE SCALE GENOMIC DNA]</scope>
    <source>
        <strain evidence="2 3">IP1</strain>
    </source>
</reference>
<evidence type="ECO:0000313" key="3">
    <source>
        <dbReference type="Proteomes" id="UP000014680"/>
    </source>
</evidence>
<keyword evidence="3" id="KW-1185">Reference proteome</keyword>
<feature type="domain" description="Ras guanine nucleotide exchange factor glfB-like C-terminal" evidence="1">
    <location>
        <begin position="47"/>
        <end position="271"/>
    </location>
</feature>
<dbReference type="OMA" id="WVVEIRI"/>
<dbReference type="OrthoDB" id="26687at2759"/>
<dbReference type="AlphaFoldDB" id="A0A0A1UDL7"/>
<dbReference type="GeneID" id="14889925"/>
<dbReference type="PANTHER" id="PTHR36127:SF1">
    <property type="entry name" value="COMM DOMAIN-CONTAINING PROTEIN"/>
    <property type="match status" value="1"/>
</dbReference>